<dbReference type="RefSeq" id="WP_127683752.1">
    <property type="nucleotide sequence ID" value="NZ_SACM01000004.1"/>
</dbReference>
<protein>
    <submittedName>
        <fullName evidence="2">Uncharacterized protein</fullName>
    </submittedName>
</protein>
<dbReference type="PANTHER" id="PTHR36220">
    <property type="entry name" value="UNNAMED PRODUCT"/>
    <property type="match status" value="1"/>
</dbReference>
<evidence type="ECO:0000313" key="2">
    <source>
        <dbReference type="EMBL" id="RVT83788.1"/>
    </source>
</evidence>
<accession>A0A437LEL1</accession>
<sequence>MKPLLALLLALCATALAWAGEPRLVKSYQLPRPVEPGHGPIREQVLDGDTLVTLYEIASDRLSPGYTSLLVVHEREGDGWVERGRFDGYSPCRSCHIGRLGQGMVLSGDHLLVGSDEGRWVSGAVYAFHRTPQGWKASARWAPSSQLHASYGSAIAVHGDWAMVGAPNIDVGWFPFRQPARGVVYVYRFVNGEWQSEGELAPEGEPVSDFGRAIALNADTAVIGVSRGAPRVFRLNRGRWRQEAVLEKATRLAIGSASVDVGARAAVAVTQDTAHVFHRPAGTWEAAVEVPRPHPYVYGTAQLAGDWVLVFFLAPTPPGAHRGPGQWLVARWRPLGSTERWVLTAPAGFEFQGDRAKPGREGRWVLQGDNGWVHEYQLD</sequence>
<dbReference type="Proteomes" id="UP000288587">
    <property type="component" value="Unassembled WGS sequence"/>
</dbReference>
<dbReference type="EMBL" id="SACM01000004">
    <property type="protein sequence ID" value="RVT83788.1"/>
    <property type="molecule type" value="Genomic_DNA"/>
</dbReference>
<proteinExistence type="predicted"/>
<dbReference type="PANTHER" id="PTHR36220:SF1">
    <property type="entry name" value="GAMMA TUBULIN COMPLEX COMPONENT C-TERMINAL DOMAIN-CONTAINING PROTEIN"/>
    <property type="match status" value="1"/>
</dbReference>
<comment type="caution">
    <text evidence="2">The sequence shown here is derived from an EMBL/GenBank/DDBJ whole genome shotgun (WGS) entry which is preliminary data.</text>
</comment>
<dbReference type="SUPFAM" id="SSF50965">
    <property type="entry name" value="Galactose oxidase, central domain"/>
    <property type="match status" value="1"/>
</dbReference>
<dbReference type="AlphaFoldDB" id="A0A437LEL1"/>
<dbReference type="OrthoDB" id="6109816at2"/>
<gene>
    <name evidence="2" type="ORF">EOD73_14585</name>
</gene>
<evidence type="ECO:0000256" key="1">
    <source>
        <dbReference type="SAM" id="SignalP"/>
    </source>
</evidence>
<feature type="chain" id="PRO_5019155703" evidence="1">
    <location>
        <begin position="20"/>
        <end position="379"/>
    </location>
</feature>
<organism evidence="2 3">
    <name type="scientific">Inhella crocodyli</name>
    <dbReference type="NCBI Taxonomy" id="2499851"/>
    <lineage>
        <taxon>Bacteria</taxon>
        <taxon>Pseudomonadati</taxon>
        <taxon>Pseudomonadota</taxon>
        <taxon>Betaproteobacteria</taxon>
        <taxon>Burkholderiales</taxon>
        <taxon>Sphaerotilaceae</taxon>
        <taxon>Inhella</taxon>
    </lineage>
</organism>
<keyword evidence="1" id="KW-0732">Signal</keyword>
<reference evidence="2 3" key="1">
    <citation type="submission" date="2019-01" db="EMBL/GenBank/DDBJ databases">
        <authorList>
            <person name="Chen W.-M."/>
        </authorList>
    </citation>
    <scope>NUCLEOTIDE SEQUENCE [LARGE SCALE GENOMIC DNA]</scope>
    <source>
        <strain evidence="2 3">CCP-18</strain>
    </source>
</reference>
<name>A0A437LEL1_9BURK</name>
<dbReference type="InterPro" id="IPR028994">
    <property type="entry name" value="Integrin_alpha_N"/>
</dbReference>
<evidence type="ECO:0000313" key="3">
    <source>
        <dbReference type="Proteomes" id="UP000288587"/>
    </source>
</evidence>
<keyword evidence="3" id="KW-1185">Reference proteome</keyword>
<feature type="signal peptide" evidence="1">
    <location>
        <begin position="1"/>
        <end position="19"/>
    </location>
</feature>
<dbReference type="Gene3D" id="2.130.10.130">
    <property type="entry name" value="Integrin alpha, N-terminal"/>
    <property type="match status" value="1"/>
</dbReference>
<dbReference type="InterPro" id="IPR011043">
    <property type="entry name" value="Gal_Oxase/kelch_b-propeller"/>
</dbReference>